<dbReference type="Proteomes" id="UP000241587">
    <property type="component" value="Unassembled WGS sequence"/>
</dbReference>
<dbReference type="OMA" id="QIDEVAC"/>
<organism evidence="1 3">
    <name type="scientific">Fusarium culmorum</name>
    <dbReference type="NCBI Taxonomy" id="5516"/>
    <lineage>
        <taxon>Eukaryota</taxon>
        <taxon>Fungi</taxon>
        <taxon>Dikarya</taxon>
        <taxon>Ascomycota</taxon>
        <taxon>Pezizomycotina</taxon>
        <taxon>Sordariomycetes</taxon>
        <taxon>Hypocreomycetidae</taxon>
        <taxon>Hypocreales</taxon>
        <taxon>Nectriaceae</taxon>
        <taxon>Fusarium</taxon>
    </lineage>
</organism>
<evidence type="ECO:0000313" key="3">
    <source>
        <dbReference type="Proteomes" id="UP000241587"/>
    </source>
</evidence>
<dbReference type="AlphaFoldDB" id="A0A2T4H294"/>
<dbReference type="EMBL" id="CP064749">
    <property type="protein sequence ID" value="QPC64496.1"/>
    <property type="molecule type" value="Genomic_DNA"/>
</dbReference>
<dbReference type="OrthoDB" id="1577640at2759"/>
<proteinExistence type="predicted"/>
<protein>
    <recommendedName>
        <fullName evidence="4">Fungal N-terminal domain-containing protein</fullName>
    </recommendedName>
</protein>
<gene>
    <name evidence="1" type="ORF">FCULG_00007750</name>
    <name evidence="2" type="ORF">HYE67_006727</name>
</gene>
<reference evidence="2" key="2">
    <citation type="submission" date="2020-11" db="EMBL/GenBank/DDBJ databases">
        <title>The chromosome-scale genome resource for two endophytic Fusarium species: F. culmorum and F. pseudograminearum.</title>
        <authorList>
            <person name="Yuan Z."/>
        </authorList>
    </citation>
    <scope>NUCLEOTIDE SEQUENCE</scope>
    <source>
        <strain evidence="2">Class2-1B</strain>
    </source>
</reference>
<dbReference type="EMBL" id="PVEM01000003">
    <property type="protein sequence ID" value="PTD09906.1"/>
    <property type="molecule type" value="Genomic_DNA"/>
</dbReference>
<name>A0A2T4H294_FUSCU</name>
<accession>A0A2T4H294</accession>
<reference evidence="1 3" key="1">
    <citation type="submission" date="2018-02" db="EMBL/GenBank/DDBJ databases">
        <title>Fusarium culmorum secondary metabolites in fungal-bacterial-plant interactions.</title>
        <authorList>
            <person name="Schmidt R."/>
        </authorList>
    </citation>
    <scope>NUCLEOTIDE SEQUENCE [LARGE SCALE GENOMIC DNA]</scope>
    <source>
        <strain evidence="1 3">PV</strain>
    </source>
</reference>
<sequence>MAELAFAIIPIGIKACSGLVSYLSGLKDRSDALNRLTRQAESLEGSFMVLDTFMKRGQLDPTRYESVSQIGVCLKNCKEGLKELMQFEQSQKAQNRLEHGIQKLCFPLQKAHLERLESTLNRLCQPLTLAIQNLQLEIDVANSGVLARHSINIQHTSTVVSNLETAIADLNAPINSIGSQIPILQSSVDRFIPEIIPHINLAIESQLRAQTEQMRQLFQKTEPADILRHSTTNTNLSRLAMPYGSHNHTVGNSASRRNIFADLTSLVPTCCCQLKKSTIVKSFNFGAVSLRDDMSTDLPHQKGCPFYVDNLAYSNRRITRLTAVVKSLNSAFQLSLCTTAGTGGFSISPSLTYFAVVDEKTAPAFRVFYSLWDCEEFNSSKKYQELCLEAVLRKLQVLFRSGRAKPTDVNEDGLSLLHMFSRAVSKGFEHTNAY</sequence>
<dbReference type="Proteomes" id="UP000663297">
    <property type="component" value="Chromosome 3"/>
</dbReference>
<keyword evidence="3" id="KW-1185">Reference proteome</keyword>
<evidence type="ECO:0008006" key="4">
    <source>
        <dbReference type="Google" id="ProtNLM"/>
    </source>
</evidence>
<evidence type="ECO:0000313" key="2">
    <source>
        <dbReference type="EMBL" id="QPC64496.1"/>
    </source>
</evidence>
<evidence type="ECO:0000313" key="1">
    <source>
        <dbReference type="EMBL" id="PTD09906.1"/>
    </source>
</evidence>